<organism evidence="1 2">
    <name type="scientific">Rangifer tarandus platyrhynchus</name>
    <name type="common">Svalbard reindeer</name>
    <dbReference type="NCBI Taxonomy" id="3082113"/>
    <lineage>
        <taxon>Eukaryota</taxon>
        <taxon>Metazoa</taxon>
        <taxon>Chordata</taxon>
        <taxon>Craniata</taxon>
        <taxon>Vertebrata</taxon>
        <taxon>Euteleostomi</taxon>
        <taxon>Mammalia</taxon>
        <taxon>Eutheria</taxon>
        <taxon>Laurasiatheria</taxon>
        <taxon>Artiodactyla</taxon>
        <taxon>Ruminantia</taxon>
        <taxon>Pecora</taxon>
        <taxon>Cervidae</taxon>
        <taxon>Odocoileinae</taxon>
        <taxon>Rangifer</taxon>
    </lineage>
</organism>
<reference evidence="1" key="1">
    <citation type="submission" date="2023-04" db="EMBL/GenBank/DDBJ databases">
        <authorList>
            <consortium name="ELIXIR-Norway"/>
        </authorList>
    </citation>
    <scope>NUCLEOTIDE SEQUENCE [LARGE SCALE GENOMIC DNA]</scope>
</reference>
<name>A0ABN8YPC1_RANTA</name>
<evidence type="ECO:0000313" key="2">
    <source>
        <dbReference type="Proteomes" id="UP001176941"/>
    </source>
</evidence>
<protein>
    <recommendedName>
        <fullName evidence="3">Secreted protein</fullName>
    </recommendedName>
</protein>
<proteinExistence type="predicted"/>
<evidence type="ECO:0008006" key="3">
    <source>
        <dbReference type="Google" id="ProtNLM"/>
    </source>
</evidence>
<accession>A0ABN8YPC1</accession>
<dbReference type="EMBL" id="OX459956">
    <property type="protein sequence ID" value="CAI9162432.1"/>
    <property type="molecule type" value="Genomic_DNA"/>
</dbReference>
<sequence>MRACCRVWPSLAFLQFALHREDGASGQKGPAEVLSFTKLAQDSHSLARRTSWARFAVHAGAPWERSLCRQPLPFFSAQEVLSSTPYQLREFLNLCLSSTLVMEALHHRCSQRRLRQFEWPGLFGSRLSASLLLGWSYVQ</sequence>
<evidence type="ECO:0000313" key="1">
    <source>
        <dbReference type="EMBL" id="CAI9162432.1"/>
    </source>
</evidence>
<keyword evidence="2" id="KW-1185">Reference proteome</keyword>
<gene>
    <name evidence="1" type="ORF">MRATA1EN1_LOCUS11394</name>
</gene>
<dbReference type="Proteomes" id="UP001176941">
    <property type="component" value="Chromosome 20"/>
</dbReference>